<dbReference type="AlphaFoldDB" id="M7P0D7"/>
<keyword evidence="1" id="KW-0472">Membrane</keyword>
<protein>
    <submittedName>
        <fullName evidence="4">Putative transmembrane transcriptional regulator (Anti-sigma factor)</fullName>
    </submittedName>
</protein>
<sequence length="434" mass="48704">MTEREEERLRRAKKQLDQIPIPEEALATAIRAGVQREEQERARRKAARRYIWPAAAVAALLLAFVMTIRVSPAFAHAVSSLPGMSPIVEMLQFDKGMKAIIDNEYYEEIHVTDSDGTVTVTLSGVIVDQSGMVITYTVDSTTEMKDPQIDTIELYSGNELIEHQGVSFDYPDEEGKMSSEQLIHYNFTEPLPTDADEFELKLSIRDGEEHTFNLPFTIQKPVAQGKVHDLNRTVTVDGQKLTIQSITVHPLKVAVRIKEDPDNTMDILQYEDLRIEDGNGEAWSRIANGMTATQEEDGTDVYFLQSNYFEQPDLITFRMNRMQAIDKTERLVVNTLTGEVLETPSDGKLEVTELSPTLVETKLRTGPEFGYGYLGSAVDADGKTIDLSSGGSWQIGEYSYNDLRFTNGDYVNPITIGFFAYPNYIGGDVTIRLE</sequence>
<reference evidence="4 5" key="1">
    <citation type="journal article" date="2013" name="Genome Announc.">
        <title>Draft Genome Sequence of Bhargavaea cecembensis Strain DSE10T, Isolated from a Deep-Sea Sediment Sample Collected at a Depth of 5,904 m from the Chagos-Laccadive Ridge System in the Indian Ocean.</title>
        <authorList>
            <person name="Shivaji S."/>
            <person name="Ara S."/>
            <person name="Begum Z."/>
            <person name="Ruth M."/>
            <person name="Singh A."/>
            <person name="Kumar Pinnaka A."/>
        </authorList>
    </citation>
    <scope>NUCLEOTIDE SEQUENCE [LARGE SCALE GENOMIC DNA]</scope>
    <source>
        <strain evidence="4 5">DSE10</strain>
    </source>
</reference>
<name>M7P0D7_9BACL</name>
<dbReference type="EMBL" id="AOFT01000002">
    <property type="protein sequence ID" value="EMR07365.1"/>
    <property type="molecule type" value="Genomic_DNA"/>
</dbReference>
<keyword evidence="1 4" id="KW-0812">Transmembrane</keyword>
<dbReference type="STRING" id="1235279.C772_00381"/>
<evidence type="ECO:0000313" key="4">
    <source>
        <dbReference type="EMBL" id="EMR07365.1"/>
    </source>
</evidence>
<dbReference type="Pfam" id="PF18705">
    <property type="entry name" value="DUF5643"/>
    <property type="match status" value="1"/>
</dbReference>
<dbReference type="InterPro" id="IPR025436">
    <property type="entry name" value="DUF4179"/>
</dbReference>
<evidence type="ECO:0000259" key="2">
    <source>
        <dbReference type="Pfam" id="PF13786"/>
    </source>
</evidence>
<feature type="domain" description="DUF5643" evidence="3">
    <location>
        <begin position="226"/>
        <end position="336"/>
    </location>
</feature>
<accession>M7P0D7</accession>
<gene>
    <name evidence="4" type="ORF">C772_00381</name>
</gene>
<dbReference type="eggNOG" id="ENOG5030DX0">
    <property type="taxonomic scope" value="Bacteria"/>
</dbReference>
<feature type="domain" description="DUF4179" evidence="2">
    <location>
        <begin position="47"/>
        <end position="140"/>
    </location>
</feature>
<dbReference type="OrthoDB" id="2725974at2"/>
<dbReference type="Pfam" id="PF13786">
    <property type="entry name" value="DUF4179"/>
    <property type="match status" value="1"/>
</dbReference>
<proteinExistence type="predicted"/>
<dbReference type="Proteomes" id="UP000011919">
    <property type="component" value="Unassembled WGS sequence"/>
</dbReference>
<dbReference type="Gene3D" id="2.60.40.1630">
    <property type="entry name" value="bacillus anthracis domain"/>
    <property type="match status" value="1"/>
</dbReference>
<dbReference type="InterPro" id="IPR040680">
    <property type="entry name" value="DUF5643"/>
</dbReference>
<dbReference type="RefSeq" id="WP_008296939.1">
    <property type="nucleotide sequence ID" value="NZ_AOFT01000002.1"/>
</dbReference>
<keyword evidence="1" id="KW-1133">Transmembrane helix</keyword>
<feature type="transmembrane region" description="Helical" evidence="1">
    <location>
        <begin position="50"/>
        <end position="70"/>
    </location>
</feature>
<comment type="caution">
    <text evidence="4">The sequence shown here is derived from an EMBL/GenBank/DDBJ whole genome shotgun (WGS) entry which is preliminary data.</text>
</comment>
<keyword evidence="5" id="KW-1185">Reference proteome</keyword>
<evidence type="ECO:0000259" key="3">
    <source>
        <dbReference type="Pfam" id="PF18705"/>
    </source>
</evidence>
<organism evidence="4 5">
    <name type="scientific">Bhargavaea cecembensis DSE10</name>
    <dbReference type="NCBI Taxonomy" id="1235279"/>
    <lineage>
        <taxon>Bacteria</taxon>
        <taxon>Bacillati</taxon>
        <taxon>Bacillota</taxon>
        <taxon>Bacilli</taxon>
        <taxon>Bacillales</taxon>
        <taxon>Caryophanaceae</taxon>
        <taxon>Bhargavaea</taxon>
    </lineage>
</organism>
<evidence type="ECO:0000256" key="1">
    <source>
        <dbReference type="SAM" id="Phobius"/>
    </source>
</evidence>
<evidence type="ECO:0000313" key="5">
    <source>
        <dbReference type="Proteomes" id="UP000011919"/>
    </source>
</evidence>